<evidence type="ECO:0000313" key="2">
    <source>
        <dbReference type="EMBL" id="CEK87527.1"/>
    </source>
</evidence>
<accession>A0A0B7B5H5</accession>
<organism evidence="1">
    <name type="scientific">Arion vulgaris</name>
    <dbReference type="NCBI Taxonomy" id="1028688"/>
    <lineage>
        <taxon>Eukaryota</taxon>
        <taxon>Metazoa</taxon>
        <taxon>Spiralia</taxon>
        <taxon>Lophotrochozoa</taxon>
        <taxon>Mollusca</taxon>
        <taxon>Gastropoda</taxon>
        <taxon>Heterobranchia</taxon>
        <taxon>Euthyneura</taxon>
        <taxon>Panpulmonata</taxon>
        <taxon>Eupulmonata</taxon>
        <taxon>Stylommatophora</taxon>
        <taxon>Helicina</taxon>
        <taxon>Arionoidea</taxon>
        <taxon>Arionidae</taxon>
        <taxon>Arion</taxon>
    </lineage>
</organism>
<gene>
    <name evidence="1" type="primary">ORF159748</name>
    <name evidence="2" type="synonym">ORF159751</name>
</gene>
<name>A0A0B7B5H5_9EUPU</name>
<dbReference type="AlphaFoldDB" id="A0A0B7B5H5"/>
<dbReference type="EMBL" id="HACG01040661">
    <property type="protein sequence ID" value="CEK87526.1"/>
    <property type="molecule type" value="Transcribed_RNA"/>
</dbReference>
<evidence type="ECO:0000313" key="1">
    <source>
        <dbReference type="EMBL" id="CEK87526.1"/>
    </source>
</evidence>
<proteinExistence type="predicted"/>
<protein>
    <submittedName>
        <fullName evidence="1">Uncharacterized protein</fullName>
    </submittedName>
</protein>
<sequence>MIANVIERYRCKNVPMIASETFPCHYEGCQFESGPCHMCNFFLRSLGLLL</sequence>
<reference evidence="1" key="1">
    <citation type="submission" date="2014-12" db="EMBL/GenBank/DDBJ databases">
        <title>Insight into the proteome of Arion vulgaris.</title>
        <authorList>
            <person name="Aradska J."/>
            <person name="Bulat T."/>
            <person name="Smidak R."/>
            <person name="Sarate P."/>
            <person name="Gangsoo J."/>
            <person name="Sialana F."/>
            <person name="Bilban M."/>
            <person name="Lubec G."/>
        </authorList>
    </citation>
    <scope>NUCLEOTIDE SEQUENCE</scope>
    <source>
        <tissue evidence="1">Skin</tissue>
    </source>
</reference>
<feature type="non-terminal residue" evidence="1">
    <location>
        <position position="50"/>
    </location>
</feature>
<dbReference type="EMBL" id="HACG01040662">
    <property type="protein sequence ID" value="CEK87527.1"/>
    <property type="molecule type" value="Transcribed_RNA"/>
</dbReference>